<proteinExistence type="predicted"/>
<reference evidence="1" key="1">
    <citation type="submission" date="2020-05" db="EMBL/GenBank/DDBJ databases">
        <authorList>
            <person name="Chiriac C."/>
            <person name="Salcher M."/>
            <person name="Ghai R."/>
            <person name="Kavagutti S V."/>
        </authorList>
    </citation>
    <scope>NUCLEOTIDE SEQUENCE</scope>
</reference>
<name>A0A6J7WAB2_9CAUD</name>
<dbReference type="EMBL" id="LR798199">
    <property type="protein sequence ID" value="CAB5156239.1"/>
    <property type="molecule type" value="Genomic_DNA"/>
</dbReference>
<organism evidence="1">
    <name type="scientific">uncultured Caudovirales phage</name>
    <dbReference type="NCBI Taxonomy" id="2100421"/>
    <lineage>
        <taxon>Viruses</taxon>
        <taxon>Duplodnaviria</taxon>
        <taxon>Heunggongvirae</taxon>
        <taxon>Uroviricota</taxon>
        <taxon>Caudoviricetes</taxon>
        <taxon>Peduoviridae</taxon>
        <taxon>Maltschvirus</taxon>
        <taxon>Maltschvirus maltsch</taxon>
    </lineage>
</organism>
<gene>
    <name evidence="1" type="ORF">UFOVP150_56</name>
</gene>
<protein>
    <submittedName>
        <fullName evidence="1">Uncharacterized protein</fullName>
    </submittedName>
</protein>
<evidence type="ECO:0000313" key="1">
    <source>
        <dbReference type="EMBL" id="CAB5156239.1"/>
    </source>
</evidence>
<accession>A0A6J7WAB2</accession>
<sequence>MKNPKMHKCGAYPFAKYCVILGVEHPLVEKVFGDVRGSDGMTAMIENIVVVYISSHNDHARTLSTLVHESVHVWQMIRSAAGEEGHSAEAEAYGIQLIFEDLRKDLIKLLDQAEMES</sequence>